<dbReference type="InParanoid" id="A0A672FMR3"/>
<keyword evidence="1" id="KW-0732">Signal</keyword>
<evidence type="ECO:0000313" key="3">
    <source>
        <dbReference type="Proteomes" id="UP000472267"/>
    </source>
</evidence>
<dbReference type="Ensembl" id="ENSSFAT00005008317.1">
    <property type="protein sequence ID" value="ENSSFAP00005007918.1"/>
    <property type="gene ID" value="ENSSFAG00005004669.1"/>
</dbReference>
<feature type="signal peptide" evidence="1">
    <location>
        <begin position="1"/>
        <end position="23"/>
    </location>
</feature>
<proteinExistence type="predicted"/>
<accession>A0A672FMR3</accession>
<dbReference type="Proteomes" id="UP000472267">
    <property type="component" value="Chromosome 7"/>
</dbReference>
<reference evidence="2" key="3">
    <citation type="submission" date="2025-09" db="UniProtKB">
        <authorList>
            <consortium name="Ensembl"/>
        </authorList>
    </citation>
    <scope>IDENTIFICATION</scope>
</reference>
<reference evidence="2" key="2">
    <citation type="submission" date="2025-08" db="UniProtKB">
        <authorList>
            <consortium name="Ensembl"/>
        </authorList>
    </citation>
    <scope>IDENTIFICATION</scope>
</reference>
<evidence type="ECO:0008006" key="4">
    <source>
        <dbReference type="Google" id="ProtNLM"/>
    </source>
</evidence>
<dbReference type="AlphaFoldDB" id="A0A672FMR3"/>
<reference evidence="2" key="1">
    <citation type="submission" date="2019-06" db="EMBL/GenBank/DDBJ databases">
        <authorList>
            <consortium name="Wellcome Sanger Institute Data Sharing"/>
        </authorList>
    </citation>
    <scope>NUCLEOTIDE SEQUENCE [LARGE SCALE GENOMIC DNA]</scope>
</reference>
<keyword evidence="3" id="KW-1185">Reference proteome</keyword>
<name>A0A672FMR3_SALFA</name>
<organism evidence="2 3">
    <name type="scientific">Salarias fasciatus</name>
    <name type="common">Jewelled blenny</name>
    <name type="synonym">Blennius fasciatus</name>
    <dbReference type="NCBI Taxonomy" id="181472"/>
    <lineage>
        <taxon>Eukaryota</taxon>
        <taxon>Metazoa</taxon>
        <taxon>Chordata</taxon>
        <taxon>Craniata</taxon>
        <taxon>Vertebrata</taxon>
        <taxon>Euteleostomi</taxon>
        <taxon>Actinopterygii</taxon>
        <taxon>Neopterygii</taxon>
        <taxon>Teleostei</taxon>
        <taxon>Neoteleostei</taxon>
        <taxon>Acanthomorphata</taxon>
        <taxon>Ovalentaria</taxon>
        <taxon>Blenniimorphae</taxon>
        <taxon>Blenniiformes</taxon>
        <taxon>Blennioidei</taxon>
        <taxon>Blenniidae</taxon>
        <taxon>Salariinae</taxon>
        <taxon>Salarias</taxon>
    </lineage>
</organism>
<evidence type="ECO:0000313" key="2">
    <source>
        <dbReference type="Ensembl" id="ENSSFAP00005007918.1"/>
    </source>
</evidence>
<sequence length="93" mass="10598">MIFLGRWSLIIGTVRFYCSLGAASLLPYQRSVQMQVDFRCVTRGLEGMQQPCLFLMKHDLWAACGSVKYCRALYLPSSSSLFMPESHSRCLHT</sequence>
<protein>
    <recommendedName>
        <fullName evidence="4">Secreted protein</fullName>
    </recommendedName>
</protein>
<evidence type="ECO:0000256" key="1">
    <source>
        <dbReference type="SAM" id="SignalP"/>
    </source>
</evidence>
<feature type="chain" id="PRO_5046175125" description="Secreted protein" evidence="1">
    <location>
        <begin position="24"/>
        <end position="93"/>
    </location>
</feature>